<dbReference type="GO" id="GO:0003676">
    <property type="term" value="F:nucleic acid binding"/>
    <property type="evidence" value="ECO:0007669"/>
    <property type="project" value="InterPro"/>
</dbReference>
<evidence type="ECO:0000256" key="5">
    <source>
        <dbReference type="ARBA" id="ARBA00022759"/>
    </source>
</evidence>
<evidence type="ECO:0000256" key="4">
    <source>
        <dbReference type="ARBA" id="ARBA00022722"/>
    </source>
</evidence>
<organism evidence="11 12">
    <name type="scientific">Trichinella nativa</name>
    <dbReference type="NCBI Taxonomy" id="6335"/>
    <lineage>
        <taxon>Eukaryota</taxon>
        <taxon>Metazoa</taxon>
        <taxon>Ecdysozoa</taxon>
        <taxon>Nematoda</taxon>
        <taxon>Enoplea</taxon>
        <taxon>Dorylaimia</taxon>
        <taxon>Trichinellida</taxon>
        <taxon>Trichinellidae</taxon>
        <taxon>Trichinella</taxon>
    </lineage>
</organism>
<dbReference type="GO" id="GO:0008233">
    <property type="term" value="F:peptidase activity"/>
    <property type="evidence" value="ECO:0007669"/>
    <property type="project" value="UniProtKB-KW"/>
</dbReference>
<dbReference type="Pfam" id="PF00098">
    <property type="entry name" value="zf-CCHC"/>
    <property type="match status" value="1"/>
</dbReference>
<dbReference type="OrthoDB" id="6761011at2759"/>
<keyword evidence="1" id="KW-0645">Protease</keyword>
<dbReference type="InterPro" id="IPR005162">
    <property type="entry name" value="Retrotrans_gag_dom"/>
</dbReference>
<keyword evidence="8" id="KW-0862">Zinc</keyword>
<keyword evidence="4" id="KW-0540">Nuclease</keyword>
<dbReference type="Pfam" id="PF00078">
    <property type="entry name" value="RVT_1"/>
    <property type="match status" value="1"/>
</dbReference>
<keyword evidence="5" id="KW-0255">Endonuclease</keyword>
<dbReference type="GO" id="GO:0003964">
    <property type="term" value="F:RNA-directed DNA polymerase activity"/>
    <property type="evidence" value="ECO:0007669"/>
    <property type="project" value="UniProtKB-KW"/>
</dbReference>
<evidence type="ECO:0000256" key="2">
    <source>
        <dbReference type="ARBA" id="ARBA00022679"/>
    </source>
</evidence>
<keyword evidence="6" id="KW-0378">Hydrolase</keyword>
<feature type="domain" description="CCHC-type" evidence="10">
    <location>
        <begin position="845"/>
        <end position="860"/>
    </location>
</feature>
<dbReference type="PROSITE" id="PS50158">
    <property type="entry name" value="ZF_CCHC"/>
    <property type="match status" value="1"/>
</dbReference>
<name>A0A0V1L9D1_9BILA</name>
<dbReference type="FunFam" id="3.10.10.10:FF:000007">
    <property type="entry name" value="Retrovirus-related Pol polyprotein from transposon 17.6-like Protein"/>
    <property type="match status" value="1"/>
</dbReference>
<dbReference type="Gene3D" id="3.30.70.270">
    <property type="match status" value="1"/>
</dbReference>
<accession>A0A0V1L9D1</accession>
<keyword evidence="8" id="KW-0863">Zinc-finger</keyword>
<dbReference type="Pfam" id="PF03732">
    <property type="entry name" value="Retrotrans_gag"/>
    <property type="match status" value="1"/>
</dbReference>
<dbReference type="EMBL" id="JYDW01000105">
    <property type="protein sequence ID" value="KRZ55916.1"/>
    <property type="molecule type" value="Genomic_DNA"/>
</dbReference>
<evidence type="ECO:0000256" key="1">
    <source>
        <dbReference type="ARBA" id="ARBA00022670"/>
    </source>
</evidence>
<dbReference type="AlphaFoldDB" id="A0A0V1L9D1"/>
<keyword evidence="7" id="KW-0695">RNA-directed DNA polymerase</keyword>
<dbReference type="InterPro" id="IPR001878">
    <property type="entry name" value="Znf_CCHC"/>
</dbReference>
<evidence type="ECO:0000256" key="8">
    <source>
        <dbReference type="PROSITE-ProRule" id="PRU00047"/>
    </source>
</evidence>
<evidence type="ECO:0000313" key="12">
    <source>
        <dbReference type="Proteomes" id="UP000054721"/>
    </source>
</evidence>
<evidence type="ECO:0000259" key="10">
    <source>
        <dbReference type="PROSITE" id="PS50158"/>
    </source>
</evidence>
<dbReference type="Proteomes" id="UP000054721">
    <property type="component" value="Unassembled WGS sequence"/>
</dbReference>
<dbReference type="STRING" id="6335.A0A0V1L9D1"/>
<dbReference type="GO" id="GO:0004519">
    <property type="term" value="F:endonuclease activity"/>
    <property type="evidence" value="ECO:0007669"/>
    <property type="project" value="UniProtKB-KW"/>
</dbReference>
<reference evidence="11 12" key="1">
    <citation type="submission" date="2015-05" db="EMBL/GenBank/DDBJ databases">
        <title>Evolution of Trichinella species and genotypes.</title>
        <authorList>
            <person name="Korhonen P.K."/>
            <person name="Edoardo P."/>
            <person name="Giuseppe L.R."/>
            <person name="Gasser R.B."/>
        </authorList>
    </citation>
    <scope>NUCLEOTIDE SEQUENCE [LARGE SCALE GENOMIC DNA]</scope>
    <source>
        <strain evidence="11">ISS10</strain>
    </source>
</reference>
<dbReference type="SUPFAM" id="SSF56672">
    <property type="entry name" value="DNA/RNA polymerases"/>
    <property type="match status" value="1"/>
</dbReference>
<keyword evidence="2" id="KW-0808">Transferase</keyword>
<evidence type="ECO:0000256" key="6">
    <source>
        <dbReference type="ARBA" id="ARBA00022801"/>
    </source>
</evidence>
<proteinExistence type="predicted"/>
<dbReference type="PANTHER" id="PTHR24559:SF435">
    <property type="entry name" value="RIBONUCLEASE H"/>
    <property type="match status" value="1"/>
</dbReference>
<dbReference type="InterPro" id="IPR053134">
    <property type="entry name" value="RNA-dir_DNA_polymerase"/>
</dbReference>
<feature type="region of interest" description="Disordered" evidence="9">
    <location>
        <begin position="128"/>
        <end position="149"/>
    </location>
</feature>
<evidence type="ECO:0000256" key="7">
    <source>
        <dbReference type="ARBA" id="ARBA00022918"/>
    </source>
</evidence>
<sequence length="863" mass="96872">MYSVEWLERLQDFLCVSRVPLSHNDVVARENSSEEFKKRLLDAYGPEESAGQLIERFHALHQREGQTIEQYAKEVVEVGRRAGVTERDLMARFAGGITSKEAYLAIRLQEPTTLTEAQRFVTKVMRSEEHFHQRRQTHTGNSKPEKTETTQSIYDFIRETPNQRPPAGTHSGGPGNRRVLSMAGLQAGDTPCITSGGEPLERETGTILLTEGRRMCISGVGVEPLQLGHWRGRVPVMVVRIEHDPVRAEQPGIGCAIVAKPRGVGSDAGIGADGPKDWTHSLMGGAECSTQSRQVLVSIVRSLVQHRIETGGARPVKLPPRRLPQAQREVEDQLIREMLYAEKDGSPRFCVDYRKLNAMTRVDAQPIPRIGEALAGAKWFSTLDLVSGYWQVEIAERDREKTAFSTSLGLFQFRVMLFGLCNAPTTFQRLMEKALRGLTWNTCLVYLDDIIVFGKTEEEHLERLERVLNNLLGSGVKLQADLLGILIRFRRYRICLQEDIQKMYLQVALPEADRDVCRFLCKESGKDEPLNLTSISYLAIQTIRLNAEKHQADCTGAVSDILPNMYVDDLVVSCNNIPDAKRMAREATRLLGKGGFHLAKWASNSPDVVKEVPSKDQESSDGDNHPAAVVSRDRLRRPAATGSECAGADLEGVEDITRMELHGFVYACGKAYGVVYLRLTHSDGRVECSTITLQIYYNAFDAQASILDHQYGRRCTVKSVTRKREEAAVFVSDLLTVLCDCHWFLCERDLVARFGGGITSREVYRVIRLLEPPTLAEAQKLATRIIQVEDDYQEKQQPRAGIAKPEKTEMAQKIDAMIREMGNLAKKVEQLERTTPRPSRTAPGCFRCGSLDHRRRDCPQLRT</sequence>
<keyword evidence="3" id="KW-0548">Nucleotidyltransferase</keyword>
<dbReference type="GO" id="GO:0008270">
    <property type="term" value="F:zinc ion binding"/>
    <property type="evidence" value="ECO:0007669"/>
    <property type="project" value="UniProtKB-KW"/>
</dbReference>
<dbReference type="CDD" id="cd01647">
    <property type="entry name" value="RT_LTR"/>
    <property type="match status" value="1"/>
</dbReference>
<evidence type="ECO:0000256" key="3">
    <source>
        <dbReference type="ARBA" id="ARBA00022695"/>
    </source>
</evidence>
<evidence type="ECO:0000256" key="9">
    <source>
        <dbReference type="SAM" id="MobiDB-lite"/>
    </source>
</evidence>
<dbReference type="InterPro" id="IPR000477">
    <property type="entry name" value="RT_dom"/>
</dbReference>
<dbReference type="GO" id="GO:0006508">
    <property type="term" value="P:proteolysis"/>
    <property type="evidence" value="ECO:0007669"/>
    <property type="project" value="UniProtKB-KW"/>
</dbReference>
<protein>
    <submittedName>
        <fullName evidence="11">Transposon Ty3-G Gag-Pol polyprotein</fullName>
    </submittedName>
</protein>
<dbReference type="Gene3D" id="3.10.10.10">
    <property type="entry name" value="HIV Type 1 Reverse Transcriptase, subunit A, domain 1"/>
    <property type="match status" value="1"/>
</dbReference>
<dbReference type="SMART" id="SM00343">
    <property type="entry name" value="ZnF_C2HC"/>
    <property type="match status" value="1"/>
</dbReference>
<keyword evidence="12" id="KW-1185">Reference proteome</keyword>
<evidence type="ECO:0000313" key="11">
    <source>
        <dbReference type="EMBL" id="KRZ55916.1"/>
    </source>
</evidence>
<gene>
    <name evidence="11" type="primary">TY3B-G</name>
    <name evidence="11" type="ORF">T02_9139</name>
</gene>
<dbReference type="PANTHER" id="PTHR24559">
    <property type="entry name" value="TRANSPOSON TY3-I GAG-POL POLYPROTEIN"/>
    <property type="match status" value="1"/>
</dbReference>
<feature type="compositionally biased region" description="Basic and acidic residues" evidence="9">
    <location>
        <begin position="608"/>
        <end position="624"/>
    </location>
</feature>
<feature type="region of interest" description="Disordered" evidence="9">
    <location>
        <begin position="607"/>
        <end position="636"/>
    </location>
</feature>
<dbReference type="InterPro" id="IPR043128">
    <property type="entry name" value="Rev_trsase/Diguanyl_cyclase"/>
</dbReference>
<dbReference type="InterPro" id="IPR043502">
    <property type="entry name" value="DNA/RNA_pol_sf"/>
</dbReference>
<keyword evidence="8" id="KW-0479">Metal-binding</keyword>
<comment type="caution">
    <text evidence="11">The sequence shown here is derived from an EMBL/GenBank/DDBJ whole genome shotgun (WGS) entry which is preliminary data.</text>
</comment>